<accession>A0A1M4VYH5</accession>
<dbReference type="InterPro" id="IPR023833">
    <property type="entry name" value="Signal_pept_SipW-depend-type"/>
</dbReference>
<keyword evidence="2" id="KW-1185">Reference proteome</keyword>
<protein>
    <submittedName>
        <fullName evidence="1">SipW-cognate class signal peptide</fullName>
    </submittedName>
</protein>
<dbReference type="Pfam" id="PF12389">
    <property type="entry name" value="Peptidase_M73"/>
    <property type="match status" value="1"/>
</dbReference>
<gene>
    <name evidence="1" type="ORF">SAMN02745158_01393</name>
</gene>
<dbReference type="STRING" id="1122155.SAMN02745158_01393"/>
<dbReference type="OrthoDB" id="2063096at2"/>
<sequence>MMNRKKLTAVVASVALVAVLGIGGTLMYFTDKDEKTNVITLGKVDGTLDEDSTDGDKTDDGIEYGDIQPGDTLNKVPTVTLADDSQDAYLRVEMKIDGLDDYEGYADAIESGLDIGSNWKKGPDGYYYYNVKLSAGDEASKTSQPLFTTVVIPATWGNEVSEATFKINLVAELIQADNFEDGQGNIIRDADTNMIIGWNNTGTIEPAK</sequence>
<dbReference type="EMBL" id="FQVI01000005">
    <property type="protein sequence ID" value="SHE73999.1"/>
    <property type="molecule type" value="Genomic_DNA"/>
</dbReference>
<organism evidence="1 2">
    <name type="scientific">Lactonifactor longoviformis DSM 17459</name>
    <dbReference type="NCBI Taxonomy" id="1122155"/>
    <lineage>
        <taxon>Bacteria</taxon>
        <taxon>Bacillati</taxon>
        <taxon>Bacillota</taxon>
        <taxon>Clostridia</taxon>
        <taxon>Eubacteriales</taxon>
        <taxon>Clostridiaceae</taxon>
        <taxon>Lactonifactor</taxon>
    </lineage>
</organism>
<evidence type="ECO:0000313" key="1">
    <source>
        <dbReference type="EMBL" id="SHE73999.1"/>
    </source>
</evidence>
<proteinExistence type="predicted"/>
<dbReference type="Proteomes" id="UP000184245">
    <property type="component" value="Unassembled WGS sequence"/>
</dbReference>
<dbReference type="AlphaFoldDB" id="A0A1M4VYH5"/>
<evidence type="ECO:0000313" key="2">
    <source>
        <dbReference type="Proteomes" id="UP000184245"/>
    </source>
</evidence>
<name>A0A1M4VYH5_9CLOT</name>
<dbReference type="InterPro" id="IPR022121">
    <property type="entry name" value="Peptidase_M73_camelysin"/>
</dbReference>
<reference evidence="1 2" key="1">
    <citation type="submission" date="2016-11" db="EMBL/GenBank/DDBJ databases">
        <authorList>
            <person name="Jaros S."/>
            <person name="Januszkiewicz K."/>
            <person name="Wedrychowicz H."/>
        </authorList>
    </citation>
    <scope>NUCLEOTIDE SEQUENCE [LARGE SCALE GENOMIC DNA]</scope>
    <source>
        <strain evidence="1 2">DSM 17459</strain>
    </source>
</reference>
<dbReference type="NCBIfam" id="TIGR04088">
    <property type="entry name" value="cognate_SipW"/>
    <property type="match status" value="1"/>
</dbReference>